<feature type="compositionally biased region" description="Basic and acidic residues" evidence="1">
    <location>
        <begin position="85"/>
        <end position="102"/>
    </location>
</feature>
<name>A0A4C1YCG1_EUMVA</name>
<feature type="region of interest" description="Disordered" evidence="1">
    <location>
        <begin position="57"/>
        <end position="102"/>
    </location>
</feature>
<keyword evidence="3" id="KW-1185">Reference proteome</keyword>
<accession>A0A4C1YCG1</accession>
<protein>
    <submittedName>
        <fullName evidence="2">Uncharacterized protein</fullName>
    </submittedName>
</protein>
<reference evidence="2 3" key="1">
    <citation type="journal article" date="2019" name="Commun. Biol.">
        <title>The bagworm genome reveals a unique fibroin gene that provides high tensile strength.</title>
        <authorList>
            <person name="Kono N."/>
            <person name="Nakamura H."/>
            <person name="Ohtoshi R."/>
            <person name="Tomita M."/>
            <person name="Numata K."/>
            <person name="Arakawa K."/>
        </authorList>
    </citation>
    <scope>NUCLEOTIDE SEQUENCE [LARGE SCALE GENOMIC DNA]</scope>
</reference>
<sequence length="118" mass="13692">MQYPRPPGGSARCVPPLPTYYCNNTIRHIGVWPDSPIESKYLLQELRPSICGQKNQWRRRDVDHTKVNPERKLQPRSALRSGCVGDRERGRGRIAKQDKAEIRTERRARIRIEDGNES</sequence>
<proteinExistence type="predicted"/>
<evidence type="ECO:0000313" key="2">
    <source>
        <dbReference type="EMBL" id="GBP72522.1"/>
    </source>
</evidence>
<evidence type="ECO:0000256" key="1">
    <source>
        <dbReference type="SAM" id="MobiDB-lite"/>
    </source>
</evidence>
<comment type="caution">
    <text evidence="2">The sequence shown here is derived from an EMBL/GenBank/DDBJ whole genome shotgun (WGS) entry which is preliminary data.</text>
</comment>
<gene>
    <name evidence="2" type="ORF">EVAR_47100_1</name>
</gene>
<organism evidence="2 3">
    <name type="scientific">Eumeta variegata</name>
    <name type="common">Bagworm moth</name>
    <name type="synonym">Eumeta japonica</name>
    <dbReference type="NCBI Taxonomy" id="151549"/>
    <lineage>
        <taxon>Eukaryota</taxon>
        <taxon>Metazoa</taxon>
        <taxon>Ecdysozoa</taxon>
        <taxon>Arthropoda</taxon>
        <taxon>Hexapoda</taxon>
        <taxon>Insecta</taxon>
        <taxon>Pterygota</taxon>
        <taxon>Neoptera</taxon>
        <taxon>Endopterygota</taxon>
        <taxon>Lepidoptera</taxon>
        <taxon>Glossata</taxon>
        <taxon>Ditrysia</taxon>
        <taxon>Tineoidea</taxon>
        <taxon>Psychidae</taxon>
        <taxon>Oiketicinae</taxon>
        <taxon>Eumeta</taxon>
    </lineage>
</organism>
<evidence type="ECO:0000313" key="3">
    <source>
        <dbReference type="Proteomes" id="UP000299102"/>
    </source>
</evidence>
<dbReference type="AlphaFoldDB" id="A0A4C1YCG1"/>
<dbReference type="EMBL" id="BGZK01001148">
    <property type="protein sequence ID" value="GBP72522.1"/>
    <property type="molecule type" value="Genomic_DNA"/>
</dbReference>
<dbReference type="Proteomes" id="UP000299102">
    <property type="component" value="Unassembled WGS sequence"/>
</dbReference>
<feature type="compositionally biased region" description="Basic and acidic residues" evidence="1">
    <location>
        <begin position="58"/>
        <end position="73"/>
    </location>
</feature>